<dbReference type="eggNOG" id="COG1191">
    <property type="taxonomic scope" value="Bacteria"/>
</dbReference>
<evidence type="ECO:0000313" key="1">
    <source>
        <dbReference type="EMBL" id="ADH98307.1"/>
    </source>
</evidence>
<dbReference type="Pfam" id="PF07374">
    <property type="entry name" value="DUF1492"/>
    <property type="match status" value="1"/>
</dbReference>
<dbReference type="OrthoDB" id="3242975at2"/>
<evidence type="ECO:0000313" key="2">
    <source>
        <dbReference type="Proteomes" id="UP000000271"/>
    </source>
</evidence>
<keyword evidence="2" id="KW-1185">Reference proteome</keyword>
<accession>D6XZD3</accession>
<protein>
    <submittedName>
        <fullName evidence="1">RNA polymerase, sigma-24 subunit, ECF subfamily</fullName>
    </submittedName>
</protein>
<dbReference type="InterPro" id="IPR010861">
    <property type="entry name" value="DUF1492"/>
</dbReference>
<dbReference type="SUPFAM" id="SSF88659">
    <property type="entry name" value="Sigma3 and sigma4 domains of RNA polymerase sigma factors"/>
    <property type="match status" value="1"/>
</dbReference>
<proteinExistence type="predicted"/>
<dbReference type="InterPro" id="IPR013324">
    <property type="entry name" value="RNA_pol_sigma_r3/r4-like"/>
</dbReference>
<dbReference type="RefSeq" id="WP_013171736.1">
    <property type="nucleotide sequence ID" value="NC_014219.1"/>
</dbReference>
<dbReference type="AlphaFoldDB" id="D6XZD3"/>
<dbReference type="Proteomes" id="UP000000271">
    <property type="component" value="Chromosome"/>
</dbReference>
<organism evidence="1 2">
    <name type="scientific">Bacillus selenitireducens (strain ATCC 700615 / DSM 15326 / MLS10)</name>
    <dbReference type="NCBI Taxonomy" id="439292"/>
    <lineage>
        <taxon>Bacteria</taxon>
        <taxon>Bacillati</taxon>
        <taxon>Bacillota</taxon>
        <taxon>Bacilli</taxon>
        <taxon>Bacillales</taxon>
        <taxon>Bacillaceae</taxon>
        <taxon>Salisediminibacterium</taxon>
    </lineage>
</organism>
<dbReference type="STRING" id="439292.Bsel_0778"/>
<dbReference type="EMBL" id="CP001791">
    <property type="protein sequence ID" value="ADH98307.1"/>
    <property type="molecule type" value="Genomic_DNA"/>
</dbReference>
<reference evidence="1" key="1">
    <citation type="submission" date="2009-10" db="EMBL/GenBank/DDBJ databases">
        <title>Complete sequence of Bacillus selenitireducens MLS10.</title>
        <authorList>
            <consortium name="US DOE Joint Genome Institute"/>
            <person name="Lucas S."/>
            <person name="Copeland A."/>
            <person name="Lapidus A."/>
            <person name="Glavina del Rio T."/>
            <person name="Dalin E."/>
            <person name="Tice H."/>
            <person name="Bruce D."/>
            <person name="Goodwin L."/>
            <person name="Pitluck S."/>
            <person name="Sims D."/>
            <person name="Brettin T."/>
            <person name="Detter J.C."/>
            <person name="Han C."/>
            <person name="Larimer F."/>
            <person name="Land M."/>
            <person name="Hauser L."/>
            <person name="Kyrpides N."/>
            <person name="Ovchinnikova G."/>
            <person name="Stolz J."/>
        </authorList>
    </citation>
    <scope>NUCLEOTIDE SEQUENCE [LARGE SCALE GENOMIC DNA]</scope>
    <source>
        <strain evidence="1">MLS10</strain>
    </source>
</reference>
<name>D6XZD3_BACIE</name>
<dbReference type="InterPro" id="IPR036388">
    <property type="entry name" value="WH-like_DNA-bd_sf"/>
</dbReference>
<sequence>MDTKTFLSQAIWLDRLIQSKVEQQGRLKELALKVTTTYQDNPVQGGLRENSRMEASLVDLMALGEEINADIDRLIEVKQEIRRAVKTVDNLSYQPVLEMRYLDGRSWDDVAEIMSYDKRTVHRIHGRAIRELENKGVTKCH</sequence>
<dbReference type="HOGENOM" id="CLU_144718_1_1_9"/>
<dbReference type="KEGG" id="bse:Bsel_0778"/>
<gene>
    <name evidence="1" type="ordered locus">Bsel_0778</name>
</gene>
<dbReference type="Gene3D" id="1.10.10.10">
    <property type="entry name" value="Winged helix-like DNA-binding domain superfamily/Winged helix DNA-binding domain"/>
    <property type="match status" value="1"/>
</dbReference>